<comment type="subcellular location">
    <subcellularLocation>
        <location evidence="1">Cell membrane</location>
        <topology evidence="1">Multi-pass membrane protein</topology>
    </subcellularLocation>
</comment>
<name>A0A1M5X6F0_9FIRM</name>
<accession>A0A1M5X6F0</accession>
<dbReference type="GO" id="GO:0005886">
    <property type="term" value="C:plasma membrane"/>
    <property type="evidence" value="ECO:0007669"/>
    <property type="project" value="UniProtKB-SubCell"/>
</dbReference>
<proteinExistence type="inferred from homology"/>
<evidence type="ECO:0000256" key="2">
    <source>
        <dbReference type="ARBA" id="ARBA00007400"/>
    </source>
</evidence>
<feature type="domain" description="Acyltransferase 3" evidence="8">
    <location>
        <begin position="16"/>
        <end position="337"/>
    </location>
</feature>
<dbReference type="OrthoDB" id="569695at2"/>
<evidence type="ECO:0000313" key="10">
    <source>
        <dbReference type="Proteomes" id="UP000183995"/>
    </source>
</evidence>
<dbReference type="PANTHER" id="PTHR40074:SF2">
    <property type="entry name" value="O-ACETYLTRANSFERASE WECH"/>
    <property type="match status" value="1"/>
</dbReference>
<evidence type="ECO:0000256" key="5">
    <source>
        <dbReference type="ARBA" id="ARBA00022989"/>
    </source>
</evidence>
<comment type="similarity">
    <text evidence="2">Belongs to the acyltransferase 3 family.</text>
</comment>
<feature type="transmembrane region" description="Helical" evidence="7">
    <location>
        <begin position="253"/>
        <end position="271"/>
    </location>
</feature>
<dbReference type="InterPro" id="IPR002656">
    <property type="entry name" value="Acyl_transf_3_dom"/>
</dbReference>
<evidence type="ECO:0000256" key="4">
    <source>
        <dbReference type="ARBA" id="ARBA00022692"/>
    </source>
</evidence>
<evidence type="ECO:0000256" key="1">
    <source>
        <dbReference type="ARBA" id="ARBA00004651"/>
    </source>
</evidence>
<keyword evidence="4 7" id="KW-0812">Transmembrane</keyword>
<dbReference type="RefSeq" id="WP_073077561.1">
    <property type="nucleotide sequence ID" value="NZ_FQXV01000004.1"/>
</dbReference>
<protein>
    <submittedName>
        <fullName evidence="9">Surface polysaccharide O-acyltransferase, integral membrane enzyme</fullName>
    </submittedName>
</protein>
<evidence type="ECO:0000256" key="3">
    <source>
        <dbReference type="ARBA" id="ARBA00022475"/>
    </source>
</evidence>
<dbReference type="Proteomes" id="UP000183995">
    <property type="component" value="Unassembled WGS sequence"/>
</dbReference>
<feature type="transmembrane region" description="Helical" evidence="7">
    <location>
        <begin position="12"/>
        <end position="35"/>
    </location>
</feature>
<sequence>MVRTVKRLPEIAALNVMLCLLVVFIHVTSVPVTGYDKSSLQFAAVFFPWRFSGFVVPGFIFLSGLRMFLKGGNIDYGKFYLSRLKRIVLPYIAWNVIYYLYFILNGYVPFSLPALGLHLFRGDLVGPFYFIVVIVQLYALAPLWSLLVRKANVPAALLIAAALTFFLGQHLPGLLARIFPGAAFQYNDRVLTTYLFYWVAGCFAGANYERAKAWLLEQKKLVFIAFALVGLAEEIFSYISFSGLRYIGWLESLHFFYCVTAVFFFFTVLTYRYRNKDLTSRLAAGIDGAAYPIFLAHCLVLFVVNDVMARAGVGSITLAYAIRIAAVYTVTLGLCILWENAAAGIRRRRAANREKPALRV</sequence>
<keyword evidence="9" id="KW-0012">Acyltransferase</keyword>
<dbReference type="STRING" id="1123282.SAMN02745823_01631"/>
<dbReference type="GO" id="GO:0016413">
    <property type="term" value="F:O-acetyltransferase activity"/>
    <property type="evidence" value="ECO:0007669"/>
    <property type="project" value="TreeGrafter"/>
</dbReference>
<evidence type="ECO:0000259" key="8">
    <source>
        <dbReference type="Pfam" id="PF01757"/>
    </source>
</evidence>
<organism evidence="9 10">
    <name type="scientific">Sporobacter termitidis DSM 10068</name>
    <dbReference type="NCBI Taxonomy" id="1123282"/>
    <lineage>
        <taxon>Bacteria</taxon>
        <taxon>Bacillati</taxon>
        <taxon>Bacillota</taxon>
        <taxon>Clostridia</taxon>
        <taxon>Eubacteriales</taxon>
        <taxon>Oscillospiraceae</taxon>
        <taxon>Sporobacter</taxon>
    </lineage>
</organism>
<keyword evidence="3" id="KW-1003">Cell membrane</keyword>
<keyword evidence="5 7" id="KW-1133">Transmembrane helix</keyword>
<keyword evidence="6 7" id="KW-0472">Membrane</keyword>
<dbReference type="PANTHER" id="PTHR40074">
    <property type="entry name" value="O-ACETYLTRANSFERASE WECH"/>
    <property type="match status" value="1"/>
</dbReference>
<evidence type="ECO:0000256" key="7">
    <source>
        <dbReference type="SAM" id="Phobius"/>
    </source>
</evidence>
<feature type="transmembrane region" description="Helical" evidence="7">
    <location>
        <begin position="128"/>
        <end position="148"/>
    </location>
</feature>
<dbReference type="GO" id="GO:0009246">
    <property type="term" value="P:enterobacterial common antigen biosynthetic process"/>
    <property type="evidence" value="ECO:0007669"/>
    <property type="project" value="TreeGrafter"/>
</dbReference>
<evidence type="ECO:0000313" key="9">
    <source>
        <dbReference type="EMBL" id="SHH95148.1"/>
    </source>
</evidence>
<dbReference type="Pfam" id="PF01757">
    <property type="entry name" value="Acyl_transf_3"/>
    <property type="match status" value="1"/>
</dbReference>
<dbReference type="AlphaFoldDB" id="A0A1M5X6F0"/>
<keyword evidence="10" id="KW-1185">Reference proteome</keyword>
<reference evidence="9 10" key="1">
    <citation type="submission" date="2016-11" db="EMBL/GenBank/DDBJ databases">
        <authorList>
            <person name="Jaros S."/>
            <person name="Januszkiewicz K."/>
            <person name="Wedrychowicz H."/>
        </authorList>
    </citation>
    <scope>NUCLEOTIDE SEQUENCE [LARGE SCALE GENOMIC DNA]</scope>
    <source>
        <strain evidence="9 10">DSM 10068</strain>
    </source>
</reference>
<gene>
    <name evidence="9" type="ORF">SAMN02745823_01631</name>
</gene>
<feature type="transmembrane region" description="Helical" evidence="7">
    <location>
        <begin position="47"/>
        <end position="68"/>
    </location>
</feature>
<evidence type="ECO:0000256" key="6">
    <source>
        <dbReference type="ARBA" id="ARBA00023136"/>
    </source>
</evidence>
<feature type="transmembrane region" description="Helical" evidence="7">
    <location>
        <begin position="88"/>
        <end position="108"/>
    </location>
</feature>
<feature type="transmembrane region" description="Helical" evidence="7">
    <location>
        <begin position="316"/>
        <end position="338"/>
    </location>
</feature>
<keyword evidence="9" id="KW-0808">Transferase</keyword>
<feature type="transmembrane region" description="Helical" evidence="7">
    <location>
        <begin position="155"/>
        <end position="179"/>
    </location>
</feature>
<dbReference type="EMBL" id="FQXV01000004">
    <property type="protein sequence ID" value="SHH95148.1"/>
    <property type="molecule type" value="Genomic_DNA"/>
</dbReference>
<feature type="transmembrane region" description="Helical" evidence="7">
    <location>
        <begin position="283"/>
        <end position="304"/>
    </location>
</feature>
<feature type="transmembrane region" description="Helical" evidence="7">
    <location>
        <begin position="221"/>
        <end position="241"/>
    </location>
</feature>
<feature type="transmembrane region" description="Helical" evidence="7">
    <location>
        <begin position="191"/>
        <end position="209"/>
    </location>
</feature>